<keyword evidence="1" id="KW-0732">Signal</keyword>
<dbReference type="Proteomes" id="UP000318590">
    <property type="component" value="Unassembled WGS sequence"/>
</dbReference>
<sequence>MRVLILSALTLGLLMGCNSSSEPANGITVDQGYVDTVSRESGLSREEVETAYRDCVKGGGKPIFGGFGQPACETPTLDAGKSCTQNSDCDSFCLAETATCAPKKPLSGCTSVLPSPGRPATICVD</sequence>
<dbReference type="PROSITE" id="PS51257">
    <property type="entry name" value="PROKAR_LIPOPROTEIN"/>
    <property type="match status" value="1"/>
</dbReference>
<dbReference type="OrthoDB" id="8592692at2"/>
<name>A0A547Q2N4_9RHOB</name>
<organism evidence="2 3">
    <name type="scientific">Palleronia caenipelagi</name>
    <dbReference type="NCBI Taxonomy" id="2489174"/>
    <lineage>
        <taxon>Bacteria</taxon>
        <taxon>Pseudomonadati</taxon>
        <taxon>Pseudomonadota</taxon>
        <taxon>Alphaproteobacteria</taxon>
        <taxon>Rhodobacterales</taxon>
        <taxon>Roseobacteraceae</taxon>
        <taxon>Palleronia</taxon>
    </lineage>
</organism>
<reference evidence="2 3" key="1">
    <citation type="submission" date="2019-06" db="EMBL/GenBank/DDBJ databases">
        <title>Paenimaribius caenipelagi gen. nov., sp. nov., isolated from a tidal flat.</title>
        <authorList>
            <person name="Yoon J.-H."/>
        </authorList>
    </citation>
    <scope>NUCLEOTIDE SEQUENCE [LARGE SCALE GENOMIC DNA]</scope>
    <source>
        <strain evidence="2 3">JBTF-M29</strain>
    </source>
</reference>
<gene>
    <name evidence="2" type="ORF">FEV53_10000</name>
</gene>
<dbReference type="EMBL" id="VFSV01000014">
    <property type="protein sequence ID" value="TRD20621.1"/>
    <property type="molecule type" value="Genomic_DNA"/>
</dbReference>
<evidence type="ECO:0008006" key="4">
    <source>
        <dbReference type="Google" id="ProtNLM"/>
    </source>
</evidence>
<dbReference type="AlphaFoldDB" id="A0A547Q2N4"/>
<dbReference type="RefSeq" id="WP_142834676.1">
    <property type="nucleotide sequence ID" value="NZ_VFSV01000014.1"/>
</dbReference>
<evidence type="ECO:0000313" key="2">
    <source>
        <dbReference type="EMBL" id="TRD20621.1"/>
    </source>
</evidence>
<protein>
    <recommendedName>
        <fullName evidence="4">Lipoprotein</fullName>
    </recommendedName>
</protein>
<feature type="signal peptide" evidence="1">
    <location>
        <begin position="1"/>
        <end position="24"/>
    </location>
</feature>
<feature type="chain" id="PRO_5021967978" description="Lipoprotein" evidence="1">
    <location>
        <begin position="25"/>
        <end position="125"/>
    </location>
</feature>
<evidence type="ECO:0000313" key="3">
    <source>
        <dbReference type="Proteomes" id="UP000318590"/>
    </source>
</evidence>
<keyword evidence="3" id="KW-1185">Reference proteome</keyword>
<proteinExistence type="predicted"/>
<evidence type="ECO:0000256" key="1">
    <source>
        <dbReference type="SAM" id="SignalP"/>
    </source>
</evidence>
<comment type="caution">
    <text evidence="2">The sequence shown here is derived from an EMBL/GenBank/DDBJ whole genome shotgun (WGS) entry which is preliminary data.</text>
</comment>
<accession>A0A547Q2N4</accession>